<keyword evidence="1" id="KW-0812">Transmembrane</keyword>
<feature type="transmembrane region" description="Helical" evidence="1">
    <location>
        <begin position="22"/>
        <end position="43"/>
    </location>
</feature>
<comment type="caution">
    <text evidence="2">The sequence shown here is derived from an EMBL/GenBank/DDBJ whole genome shotgun (WGS) entry which is preliminary data.</text>
</comment>
<gene>
    <name evidence="2" type="ORF">Naga_100006g68</name>
</gene>
<evidence type="ECO:0000313" key="2">
    <source>
        <dbReference type="EMBL" id="EWM29581.1"/>
    </source>
</evidence>
<keyword evidence="3" id="KW-1185">Reference proteome</keyword>
<name>W7U9X8_9STRA</name>
<dbReference type="AlphaFoldDB" id="W7U9X8"/>
<organism evidence="2 3">
    <name type="scientific">Nannochloropsis gaditana</name>
    <dbReference type="NCBI Taxonomy" id="72520"/>
    <lineage>
        <taxon>Eukaryota</taxon>
        <taxon>Sar</taxon>
        <taxon>Stramenopiles</taxon>
        <taxon>Ochrophyta</taxon>
        <taxon>Eustigmatophyceae</taxon>
        <taxon>Eustigmatales</taxon>
        <taxon>Monodopsidaceae</taxon>
        <taxon>Nannochloropsis</taxon>
    </lineage>
</organism>
<dbReference type="Proteomes" id="UP000019335">
    <property type="component" value="Chromosome 2"/>
</dbReference>
<dbReference type="EMBL" id="AZIL01000126">
    <property type="protein sequence ID" value="EWM29581.1"/>
    <property type="molecule type" value="Genomic_DNA"/>
</dbReference>
<evidence type="ECO:0000256" key="1">
    <source>
        <dbReference type="SAM" id="Phobius"/>
    </source>
</evidence>
<keyword evidence="1" id="KW-0472">Membrane</keyword>
<proteinExistence type="predicted"/>
<accession>W7U9X8</accession>
<sequence>MPAPLWWLGLGIGPGTERRVKWQQSVVVIVITGILNICICLFVQDMSVLVEDNAFVSLGCRIMSSIMSVQQGKKRSTL</sequence>
<protein>
    <submittedName>
        <fullName evidence="2">Uncharacterized protein</fullName>
    </submittedName>
</protein>
<reference evidence="2 3" key="1">
    <citation type="journal article" date="2014" name="Mol. Plant">
        <title>Chromosome Scale Genome Assembly and Transcriptome Profiling of Nannochloropsis gaditana in Nitrogen Depletion.</title>
        <authorList>
            <person name="Corteggiani Carpinelli E."/>
            <person name="Telatin A."/>
            <person name="Vitulo N."/>
            <person name="Forcato C."/>
            <person name="D'Angelo M."/>
            <person name="Schiavon R."/>
            <person name="Vezzi A."/>
            <person name="Giacometti G.M."/>
            <person name="Morosinotto T."/>
            <person name="Valle G."/>
        </authorList>
    </citation>
    <scope>NUCLEOTIDE SEQUENCE [LARGE SCALE GENOMIC DNA]</scope>
    <source>
        <strain evidence="2 3">B-31</strain>
    </source>
</reference>
<keyword evidence="1" id="KW-1133">Transmembrane helix</keyword>
<evidence type="ECO:0000313" key="3">
    <source>
        <dbReference type="Proteomes" id="UP000019335"/>
    </source>
</evidence>